<organism evidence="5 6">
    <name type="scientific">Owenia fusiformis</name>
    <name type="common">Polychaete worm</name>
    <dbReference type="NCBI Taxonomy" id="6347"/>
    <lineage>
        <taxon>Eukaryota</taxon>
        <taxon>Metazoa</taxon>
        <taxon>Spiralia</taxon>
        <taxon>Lophotrochozoa</taxon>
        <taxon>Annelida</taxon>
        <taxon>Polychaeta</taxon>
        <taxon>Sedentaria</taxon>
        <taxon>Canalipalpata</taxon>
        <taxon>Sabellida</taxon>
        <taxon>Oweniida</taxon>
        <taxon>Oweniidae</taxon>
        <taxon>Owenia</taxon>
    </lineage>
</organism>
<keyword evidence="6" id="KW-1185">Reference proteome</keyword>
<keyword evidence="3" id="KW-1133">Transmembrane helix</keyword>
<evidence type="ECO:0000256" key="3">
    <source>
        <dbReference type="ARBA" id="ARBA00022989"/>
    </source>
</evidence>
<evidence type="ECO:0000313" key="6">
    <source>
        <dbReference type="Proteomes" id="UP000749559"/>
    </source>
</evidence>
<reference evidence="5" key="1">
    <citation type="submission" date="2022-03" db="EMBL/GenBank/DDBJ databases">
        <authorList>
            <person name="Martin C."/>
        </authorList>
    </citation>
    <scope>NUCLEOTIDE SEQUENCE</scope>
</reference>
<dbReference type="OrthoDB" id="6124591at2759"/>
<evidence type="ECO:0000256" key="4">
    <source>
        <dbReference type="ARBA" id="ARBA00023136"/>
    </source>
</evidence>
<dbReference type="GO" id="GO:0016020">
    <property type="term" value="C:membrane"/>
    <property type="evidence" value="ECO:0007669"/>
    <property type="project" value="UniProtKB-SubCell"/>
</dbReference>
<proteinExistence type="predicted"/>
<protein>
    <submittedName>
        <fullName evidence="5">Uncharacterized protein</fullName>
    </submittedName>
</protein>
<comment type="caution">
    <text evidence="5">The sequence shown here is derived from an EMBL/GenBank/DDBJ whole genome shotgun (WGS) entry which is preliminary data.</text>
</comment>
<dbReference type="Pfam" id="PF00083">
    <property type="entry name" value="Sugar_tr"/>
    <property type="match status" value="1"/>
</dbReference>
<dbReference type="Proteomes" id="UP000749559">
    <property type="component" value="Unassembled WGS sequence"/>
</dbReference>
<evidence type="ECO:0000256" key="2">
    <source>
        <dbReference type="ARBA" id="ARBA00022692"/>
    </source>
</evidence>
<dbReference type="Gene3D" id="1.20.1250.20">
    <property type="entry name" value="MFS general substrate transporter like domains"/>
    <property type="match status" value="1"/>
</dbReference>
<evidence type="ECO:0000256" key="1">
    <source>
        <dbReference type="ARBA" id="ARBA00004141"/>
    </source>
</evidence>
<dbReference type="SUPFAM" id="SSF103473">
    <property type="entry name" value="MFS general substrate transporter"/>
    <property type="match status" value="1"/>
</dbReference>
<comment type="subcellular location">
    <subcellularLocation>
        <location evidence="1">Membrane</location>
        <topology evidence="1">Multi-pass membrane protein</topology>
    </subcellularLocation>
</comment>
<dbReference type="PANTHER" id="PTHR24064">
    <property type="entry name" value="SOLUTE CARRIER FAMILY 22 MEMBER"/>
    <property type="match status" value="1"/>
</dbReference>
<keyword evidence="2" id="KW-0812">Transmembrane</keyword>
<sequence length="143" mass="16570">MEIVGPSWRNTAGLIMQHTWALGYLVLAGIAYGIRDWITLQLVLSVPITLYLLLIFVVPESPRWLYANNQSTKADAIVQKIARWNKVNVPEKLTIENRLMDEEKKYFIDLVRTPVLRKRALIMFNACKTPTGLYPMPYLVLWH</sequence>
<dbReference type="InterPro" id="IPR005828">
    <property type="entry name" value="MFS_sugar_transport-like"/>
</dbReference>
<dbReference type="AlphaFoldDB" id="A0A8J1XIU8"/>
<dbReference type="GO" id="GO:0022857">
    <property type="term" value="F:transmembrane transporter activity"/>
    <property type="evidence" value="ECO:0007669"/>
    <property type="project" value="InterPro"/>
</dbReference>
<keyword evidence="4" id="KW-0472">Membrane</keyword>
<gene>
    <name evidence="5" type="ORF">OFUS_LOCUS23734</name>
</gene>
<evidence type="ECO:0000313" key="5">
    <source>
        <dbReference type="EMBL" id="CAH1799762.1"/>
    </source>
</evidence>
<dbReference type="EMBL" id="CAIIXF020000011">
    <property type="protein sequence ID" value="CAH1799762.1"/>
    <property type="molecule type" value="Genomic_DNA"/>
</dbReference>
<dbReference type="InterPro" id="IPR036259">
    <property type="entry name" value="MFS_trans_sf"/>
</dbReference>
<name>A0A8J1XIU8_OWEFU</name>
<accession>A0A8J1XIU8</accession>